<protein>
    <submittedName>
        <fullName evidence="1">Uncharacterized protein</fullName>
    </submittedName>
</protein>
<dbReference type="OrthoDB" id="8637121at2"/>
<sequence>MAYAINLKTATYDPAGIVSATWDLLKLDGNVGFSVRIDWMNGFNAFLVRDAAAVSVSLPMQFDTAYTYSLTLYGLKDDDDENDDVYSAQLQIPDWPPSRQTARS</sequence>
<evidence type="ECO:0000313" key="2">
    <source>
        <dbReference type="Proteomes" id="UP000091926"/>
    </source>
</evidence>
<dbReference type="AlphaFoldDB" id="A0A193GIQ8"/>
<dbReference type="Proteomes" id="UP000091926">
    <property type="component" value="Chromosome"/>
</dbReference>
<dbReference type="KEGG" id="bfz:BAU07_21215"/>
<keyword evidence="2" id="KW-1185">Reference proteome</keyword>
<evidence type="ECO:0000313" key="1">
    <source>
        <dbReference type="EMBL" id="ANN79306.1"/>
    </source>
</evidence>
<name>A0A193GIQ8_9BORD</name>
<reference evidence="1 2" key="1">
    <citation type="submission" date="2016-06" db="EMBL/GenBank/DDBJ databases">
        <title>Complete genome sequences of Bordetella bronchialis and Bordetella flabilis.</title>
        <authorList>
            <person name="LiPuma J.J."/>
            <person name="Spilker T."/>
        </authorList>
    </citation>
    <scope>NUCLEOTIDE SEQUENCE [LARGE SCALE GENOMIC DNA]</scope>
    <source>
        <strain evidence="1 2">AU10664</strain>
    </source>
</reference>
<dbReference type="STRING" id="463014.BAU07_21215"/>
<dbReference type="EMBL" id="CP016172">
    <property type="protein sequence ID" value="ANN79306.1"/>
    <property type="molecule type" value="Genomic_DNA"/>
</dbReference>
<gene>
    <name evidence="1" type="ORF">BAU07_21215</name>
</gene>
<dbReference type="RefSeq" id="WP_066662113.1">
    <property type="nucleotide sequence ID" value="NZ_CBCSCL010000011.1"/>
</dbReference>
<accession>A0A193GIQ8</accession>
<organism evidence="1 2">
    <name type="scientific">Bordetella flabilis</name>
    <dbReference type="NCBI Taxonomy" id="463014"/>
    <lineage>
        <taxon>Bacteria</taxon>
        <taxon>Pseudomonadati</taxon>
        <taxon>Pseudomonadota</taxon>
        <taxon>Betaproteobacteria</taxon>
        <taxon>Burkholderiales</taxon>
        <taxon>Alcaligenaceae</taxon>
        <taxon>Bordetella</taxon>
    </lineage>
</organism>
<proteinExistence type="predicted"/>